<dbReference type="InterPro" id="IPR035979">
    <property type="entry name" value="RBD_domain_sf"/>
</dbReference>
<reference evidence="4 5" key="1">
    <citation type="submission" date="2024-09" db="EMBL/GenBank/DDBJ databases">
        <authorList>
            <person name="Sun Q."/>
            <person name="Mori K."/>
        </authorList>
    </citation>
    <scope>NUCLEOTIDE SEQUENCE [LARGE SCALE GENOMIC DNA]</scope>
    <source>
        <strain evidence="4 5">NCAIM B.02415</strain>
    </source>
</reference>
<dbReference type="Proteomes" id="UP001589828">
    <property type="component" value="Unassembled WGS sequence"/>
</dbReference>
<feature type="region of interest" description="Disordered" evidence="2">
    <location>
        <begin position="70"/>
        <end position="128"/>
    </location>
</feature>
<evidence type="ECO:0000313" key="4">
    <source>
        <dbReference type="EMBL" id="MFC0518466.1"/>
    </source>
</evidence>
<evidence type="ECO:0000256" key="2">
    <source>
        <dbReference type="SAM" id="MobiDB-lite"/>
    </source>
</evidence>
<gene>
    <name evidence="4" type="ORF">ACFFGT_29900</name>
</gene>
<dbReference type="Gene3D" id="3.30.70.330">
    <property type="match status" value="1"/>
</dbReference>
<dbReference type="InterPro" id="IPR048289">
    <property type="entry name" value="RRM2_NsCP33-like"/>
</dbReference>
<accession>A0ABV6LG68</accession>
<evidence type="ECO:0000313" key="5">
    <source>
        <dbReference type="Proteomes" id="UP001589828"/>
    </source>
</evidence>
<evidence type="ECO:0000256" key="1">
    <source>
        <dbReference type="ARBA" id="ARBA00022884"/>
    </source>
</evidence>
<dbReference type="SUPFAM" id="SSF54928">
    <property type="entry name" value="RNA-binding domain, RBD"/>
    <property type="match status" value="1"/>
</dbReference>
<feature type="compositionally biased region" description="Gly residues" evidence="2">
    <location>
        <begin position="89"/>
        <end position="128"/>
    </location>
</feature>
<proteinExistence type="predicted"/>
<keyword evidence="5" id="KW-1185">Reference proteome</keyword>
<organism evidence="4 5">
    <name type="scientific">Mucilaginibacter angelicae</name>
    <dbReference type="NCBI Taxonomy" id="869718"/>
    <lineage>
        <taxon>Bacteria</taxon>
        <taxon>Pseudomonadati</taxon>
        <taxon>Bacteroidota</taxon>
        <taxon>Sphingobacteriia</taxon>
        <taxon>Sphingobacteriales</taxon>
        <taxon>Sphingobacteriaceae</taxon>
        <taxon>Mucilaginibacter</taxon>
    </lineage>
</organism>
<protein>
    <submittedName>
        <fullName evidence="4">RNA recognition motif domain-containing protein</fullName>
    </submittedName>
</protein>
<name>A0ABV6LG68_9SPHI</name>
<dbReference type="InterPro" id="IPR012677">
    <property type="entry name" value="Nucleotide-bd_a/b_plait_sf"/>
</dbReference>
<dbReference type="RefSeq" id="WP_377026183.1">
    <property type="nucleotide sequence ID" value="NZ_JBHLTS010000079.1"/>
</dbReference>
<dbReference type="SMART" id="SM00360">
    <property type="entry name" value="RRM"/>
    <property type="match status" value="1"/>
</dbReference>
<dbReference type="InterPro" id="IPR000504">
    <property type="entry name" value="RRM_dom"/>
</dbReference>
<keyword evidence="1" id="KW-0694">RNA-binding</keyword>
<dbReference type="CDD" id="cd21608">
    <property type="entry name" value="RRM2_NsCP33_like"/>
    <property type="match status" value="1"/>
</dbReference>
<comment type="caution">
    <text evidence="4">The sequence shown here is derived from an EMBL/GenBank/DDBJ whole genome shotgun (WGS) entry which is preliminary data.</text>
</comment>
<sequence length="128" mass="12967">MNIFVGSLPFTLGEADLKQLFEAYGEVNSVKIIIDRESGRSKGFGFIEMADDEAAQQAISGLNGSEVKGRSIAVSQAEEKKPGGDRRSSGGGYGGGNRGGGGYGGGGNRGGGGGGYSRDNRGGGGKSW</sequence>
<evidence type="ECO:0000259" key="3">
    <source>
        <dbReference type="PROSITE" id="PS50102"/>
    </source>
</evidence>
<feature type="domain" description="RRM" evidence="3">
    <location>
        <begin position="1"/>
        <end position="79"/>
    </location>
</feature>
<dbReference type="PANTHER" id="PTHR48027">
    <property type="entry name" value="HETEROGENEOUS NUCLEAR RIBONUCLEOPROTEIN 87F-RELATED"/>
    <property type="match status" value="1"/>
</dbReference>
<dbReference type="InterPro" id="IPR052462">
    <property type="entry name" value="SLIRP/GR-RBP-like"/>
</dbReference>
<dbReference type="PROSITE" id="PS50102">
    <property type="entry name" value="RRM"/>
    <property type="match status" value="1"/>
</dbReference>
<dbReference type="EMBL" id="JBHLTS010000079">
    <property type="protein sequence ID" value="MFC0518466.1"/>
    <property type="molecule type" value="Genomic_DNA"/>
</dbReference>
<feature type="compositionally biased region" description="Basic and acidic residues" evidence="2">
    <location>
        <begin position="77"/>
        <end position="88"/>
    </location>
</feature>
<dbReference type="Pfam" id="PF00076">
    <property type="entry name" value="RRM_1"/>
    <property type="match status" value="1"/>
</dbReference>